<name>Q0W3Q0_METAR</name>
<dbReference type="KEGG" id="rci:RCIX1795"/>
<gene>
    <name evidence="2" type="ORF">RCIX1795</name>
</gene>
<feature type="domain" description="Metallo-beta-lactamase" evidence="1">
    <location>
        <begin position="71"/>
        <end position="252"/>
    </location>
</feature>
<sequence length="301" mass="33196">MPEPAGAGGLTMARHHTLNLPGSARATDEPGSIFFVGTATTIIRNNGFTILTDPNFVHAGDHVHLGYGLTAERLTNPAVEIERLPEIDFCLLSHMHGDHWDDVATEKLRKDIPVVTTPEAASVLKDKGFTNTRPLDTWDQITVNKGGVWARITSLPGKHGPPVLDIALPEVMGSMLEWGKGNAVSGPRIYISGDTLVFDDLKEIPKRYHDIDLALFHLGGTRIMGILVTMDAEQGIEAIRIIKPGHSIPIHYNDYDVFKSPLEDFQKAVKEAGLESRVTYLKHGDTFTFDRLPRKEVPLSR</sequence>
<dbReference type="PATRIC" id="fig|351160.9.peg.1282"/>
<dbReference type="Proteomes" id="UP000000663">
    <property type="component" value="Chromosome"/>
</dbReference>
<evidence type="ECO:0000259" key="1">
    <source>
        <dbReference type="Pfam" id="PF12706"/>
    </source>
</evidence>
<dbReference type="EMBL" id="AM114193">
    <property type="protein sequence ID" value="CAJ36993.1"/>
    <property type="molecule type" value="Genomic_DNA"/>
</dbReference>
<accession>Q0W3Q0</accession>
<dbReference type="PANTHER" id="PTHR43546">
    <property type="entry name" value="UPF0173 METAL-DEPENDENT HYDROLASE MJ1163-RELATED"/>
    <property type="match status" value="1"/>
</dbReference>
<proteinExistence type="predicted"/>
<protein>
    <recommendedName>
        <fullName evidence="1">Metallo-beta-lactamase domain-containing protein</fullName>
    </recommendedName>
</protein>
<dbReference type="InterPro" id="IPR050114">
    <property type="entry name" value="UPF0173_UPF0282_UlaG_hydrolase"/>
</dbReference>
<reference evidence="2 3" key="1">
    <citation type="journal article" date="2006" name="Science">
        <title>Genome of rice cluster I archaea -- the key methane producers in the rice rhizosphere.</title>
        <authorList>
            <person name="Erkel C."/>
            <person name="Kube M."/>
            <person name="Reinhardt R."/>
            <person name="Liesack W."/>
        </authorList>
    </citation>
    <scope>NUCLEOTIDE SEQUENCE [LARGE SCALE GENOMIC DNA]</scope>
    <source>
        <strain evidence="3">DSM 22066 / NBRC 105507 / MRE50</strain>
    </source>
</reference>
<organism evidence="2 3">
    <name type="scientific">Methanocella arvoryzae (strain DSM 22066 / NBRC 105507 / MRE50)</name>
    <dbReference type="NCBI Taxonomy" id="351160"/>
    <lineage>
        <taxon>Archaea</taxon>
        <taxon>Methanobacteriati</taxon>
        <taxon>Methanobacteriota</taxon>
        <taxon>Stenosarchaea group</taxon>
        <taxon>Methanomicrobia</taxon>
        <taxon>Methanocellales</taxon>
        <taxon>Methanocellaceae</taxon>
        <taxon>Methanocella</taxon>
    </lineage>
</organism>
<dbReference type="Gene3D" id="3.60.15.10">
    <property type="entry name" value="Ribonuclease Z/Hydroxyacylglutathione hydrolase-like"/>
    <property type="match status" value="1"/>
</dbReference>
<keyword evidence="3" id="KW-1185">Reference proteome</keyword>
<evidence type="ECO:0000313" key="2">
    <source>
        <dbReference type="EMBL" id="CAJ36993.1"/>
    </source>
</evidence>
<dbReference type="AlphaFoldDB" id="Q0W3Q0"/>
<dbReference type="Pfam" id="PF12706">
    <property type="entry name" value="Lactamase_B_2"/>
    <property type="match status" value="1"/>
</dbReference>
<dbReference type="PANTHER" id="PTHR43546:SF7">
    <property type="entry name" value="METALLO-BETA-LACTAMASE DOMAIN-CONTAINING PROTEIN"/>
    <property type="match status" value="1"/>
</dbReference>
<evidence type="ECO:0000313" key="3">
    <source>
        <dbReference type="Proteomes" id="UP000000663"/>
    </source>
</evidence>
<dbReference type="InterPro" id="IPR001279">
    <property type="entry name" value="Metallo-B-lactamas"/>
</dbReference>
<dbReference type="SUPFAM" id="SSF56281">
    <property type="entry name" value="Metallo-hydrolase/oxidoreductase"/>
    <property type="match status" value="1"/>
</dbReference>
<dbReference type="eggNOG" id="arCOG00497">
    <property type="taxonomic scope" value="Archaea"/>
</dbReference>
<dbReference type="STRING" id="351160.RCIX1795"/>
<dbReference type="InterPro" id="IPR036866">
    <property type="entry name" value="RibonucZ/Hydroxyglut_hydro"/>
</dbReference>